<comment type="subunit">
    <text evidence="1">Homodimer.</text>
</comment>
<dbReference type="GO" id="GO:0006749">
    <property type="term" value="P:glutathione metabolic process"/>
    <property type="evidence" value="ECO:0007669"/>
    <property type="project" value="TreeGrafter"/>
</dbReference>
<keyword evidence="5" id="KW-1185">Reference proteome</keyword>
<dbReference type="EMBL" id="JACEEZ010019117">
    <property type="protein sequence ID" value="KAG0716066.1"/>
    <property type="molecule type" value="Genomic_DNA"/>
</dbReference>
<reference evidence="4" key="1">
    <citation type="submission" date="2020-07" db="EMBL/GenBank/DDBJ databases">
        <title>The High-quality genome of the commercially important snow crab, Chionoecetes opilio.</title>
        <authorList>
            <person name="Jeong J.-H."/>
            <person name="Ryu S."/>
        </authorList>
    </citation>
    <scope>NUCLEOTIDE SEQUENCE</scope>
    <source>
        <strain evidence="4">MADBK_172401_WGS</strain>
        <tissue evidence="4">Digestive gland</tissue>
    </source>
</reference>
<dbReference type="InterPro" id="IPR036282">
    <property type="entry name" value="Glutathione-S-Trfase_C_sf"/>
</dbReference>
<dbReference type="PANTHER" id="PTHR43969:SF9">
    <property type="entry name" value="GLUTATHIONE S TRANSFERASE D10, ISOFORM A-RELATED"/>
    <property type="match status" value="1"/>
</dbReference>
<feature type="domain" description="GST N-terminal" evidence="2">
    <location>
        <begin position="1"/>
        <end position="82"/>
    </location>
</feature>
<accession>A0A8J4Y3F6</accession>
<dbReference type="SUPFAM" id="SSF52833">
    <property type="entry name" value="Thioredoxin-like"/>
    <property type="match status" value="1"/>
</dbReference>
<dbReference type="InterPro" id="IPR036249">
    <property type="entry name" value="Thioredoxin-like_sf"/>
</dbReference>
<evidence type="ECO:0000259" key="3">
    <source>
        <dbReference type="PROSITE" id="PS50405"/>
    </source>
</evidence>
<dbReference type="Pfam" id="PF13410">
    <property type="entry name" value="GST_C_2"/>
    <property type="match status" value="1"/>
</dbReference>
<dbReference type="Gene3D" id="3.40.30.10">
    <property type="entry name" value="Glutaredoxin"/>
    <property type="match status" value="1"/>
</dbReference>
<evidence type="ECO:0000259" key="2">
    <source>
        <dbReference type="PROSITE" id="PS50404"/>
    </source>
</evidence>
<dbReference type="FunFam" id="3.40.30.10:FF:000034">
    <property type="entry name" value="glutathione S-transferase 1"/>
    <property type="match status" value="1"/>
</dbReference>
<dbReference type="InterPro" id="IPR040079">
    <property type="entry name" value="Glutathione_S-Trfase"/>
</dbReference>
<dbReference type="CDD" id="cd03045">
    <property type="entry name" value="GST_N_Delta_Epsilon"/>
    <property type="match status" value="1"/>
</dbReference>
<dbReference type="CDD" id="cd03177">
    <property type="entry name" value="GST_C_Delta_Epsilon"/>
    <property type="match status" value="1"/>
</dbReference>
<sequence>MAPTLYSFLMSPYSRSVLVTAQALDLELDVRTINLKQQEQLKPEYVAINPQHTVPTLVDGDLVLTESRAIVTYLASRYGRDDALYPKDVVTRAKVDGLLYFDCATLCIRWRAVVHPVMKAGVSKPSEESLENLAEALTWLDDKLQQQPGRYLAGTVQPTVADICLATWACTYEAAGFSLAQHPRLAAWLARCRDNIKGFKEVSDVGAAQYGEMFKAILKSRS</sequence>
<evidence type="ECO:0000313" key="4">
    <source>
        <dbReference type="EMBL" id="KAG0716066.1"/>
    </source>
</evidence>
<name>A0A8J4Y3F6_CHIOP</name>
<dbReference type="PANTHER" id="PTHR43969">
    <property type="entry name" value="GLUTATHIONE S TRANSFERASE D10, ISOFORM A-RELATED"/>
    <property type="match status" value="1"/>
</dbReference>
<evidence type="ECO:0000256" key="1">
    <source>
        <dbReference type="ARBA" id="ARBA00011738"/>
    </source>
</evidence>
<dbReference type="SFLD" id="SFLDG01153">
    <property type="entry name" value="Main.4:_Theta-like"/>
    <property type="match status" value="1"/>
</dbReference>
<feature type="domain" description="GST C-terminal" evidence="3">
    <location>
        <begin position="88"/>
        <end position="217"/>
    </location>
</feature>
<dbReference type="EMBL" id="JACEEZ010019117">
    <property type="protein sequence ID" value="KAG0716067.1"/>
    <property type="molecule type" value="Genomic_DNA"/>
</dbReference>
<proteinExistence type="predicted"/>
<dbReference type="Pfam" id="PF13417">
    <property type="entry name" value="GST_N_3"/>
    <property type="match status" value="1"/>
</dbReference>
<dbReference type="InterPro" id="IPR004045">
    <property type="entry name" value="Glutathione_S-Trfase_N"/>
</dbReference>
<dbReference type="GO" id="GO:0004364">
    <property type="term" value="F:glutathione transferase activity"/>
    <property type="evidence" value="ECO:0007669"/>
    <property type="project" value="TreeGrafter"/>
</dbReference>
<dbReference type="InterPro" id="IPR010987">
    <property type="entry name" value="Glutathione-S-Trfase_C-like"/>
</dbReference>
<evidence type="ECO:0000313" key="5">
    <source>
        <dbReference type="Proteomes" id="UP000770661"/>
    </source>
</evidence>
<dbReference type="Gene3D" id="1.20.1050.10">
    <property type="match status" value="1"/>
</dbReference>
<dbReference type="SFLD" id="SFLDG00358">
    <property type="entry name" value="Main_(cytGST)"/>
    <property type="match status" value="1"/>
</dbReference>
<organism evidence="4 5">
    <name type="scientific">Chionoecetes opilio</name>
    <name type="common">Atlantic snow crab</name>
    <name type="synonym">Cancer opilio</name>
    <dbReference type="NCBI Taxonomy" id="41210"/>
    <lineage>
        <taxon>Eukaryota</taxon>
        <taxon>Metazoa</taxon>
        <taxon>Ecdysozoa</taxon>
        <taxon>Arthropoda</taxon>
        <taxon>Crustacea</taxon>
        <taxon>Multicrustacea</taxon>
        <taxon>Malacostraca</taxon>
        <taxon>Eumalacostraca</taxon>
        <taxon>Eucarida</taxon>
        <taxon>Decapoda</taxon>
        <taxon>Pleocyemata</taxon>
        <taxon>Brachyura</taxon>
        <taxon>Eubrachyura</taxon>
        <taxon>Majoidea</taxon>
        <taxon>Majidae</taxon>
        <taxon>Chionoecetes</taxon>
    </lineage>
</organism>
<dbReference type="FunFam" id="1.20.1050.10:FF:000007">
    <property type="entry name" value="Glutathione S-transferase 1-1"/>
    <property type="match status" value="1"/>
</dbReference>
<dbReference type="SUPFAM" id="SSF47616">
    <property type="entry name" value="GST C-terminal domain-like"/>
    <property type="match status" value="1"/>
</dbReference>
<dbReference type="PROSITE" id="PS50404">
    <property type="entry name" value="GST_NTER"/>
    <property type="match status" value="1"/>
</dbReference>
<dbReference type="OrthoDB" id="2309723at2759"/>
<comment type="caution">
    <text evidence="4">The sequence shown here is derived from an EMBL/GenBank/DDBJ whole genome shotgun (WGS) entry which is preliminary data.</text>
</comment>
<dbReference type="AlphaFoldDB" id="A0A8J4Y3F6"/>
<protein>
    <submittedName>
        <fullName evidence="4">Glutathione S-transferase D7</fullName>
    </submittedName>
</protein>
<dbReference type="PROSITE" id="PS50405">
    <property type="entry name" value="GST_CTER"/>
    <property type="match status" value="1"/>
</dbReference>
<dbReference type="SFLD" id="SFLDS00019">
    <property type="entry name" value="Glutathione_Transferase_(cytos"/>
    <property type="match status" value="1"/>
</dbReference>
<gene>
    <name evidence="4" type="primary">GstD7_1</name>
    <name evidence="4" type="ORF">GWK47_001137</name>
</gene>
<dbReference type="Proteomes" id="UP000770661">
    <property type="component" value="Unassembled WGS sequence"/>
</dbReference>